<dbReference type="InterPro" id="IPR001375">
    <property type="entry name" value="Peptidase_S9_cat"/>
</dbReference>
<feature type="domain" description="Peptidase S9 prolyl oligopeptidase catalytic" evidence="1">
    <location>
        <begin position="91"/>
        <end position="145"/>
    </location>
</feature>
<evidence type="ECO:0000313" key="3">
    <source>
        <dbReference type="Proteomes" id="UP000598217"/>
    </source>
</evidence>
<name>A0ABR9HH47_9ACTN</name>
<dbReference type="RefSeq" id="WP_191269888.1">
    <property type="nucleotide sequence ID" value="NZ_BMXJ01000003.1"/>
</dbReference>
<accession>A0ABR9HH47</accession>
<dbReference type="InterPro" id="IPR029058">
    <property type="entry name" value="AB_hydrolase_fold"/>
</dbReference>
<dbReference type="Gene3D" id="1.10.10.800">
    <property type="match status" value="1"/>
</dbReference>
<reference evidence="2 3" key="1">
    <citation type="submission" date="2020-10" db="EMBL/GenBank/DDBJ databases">
        <title>Sequencing the genomes of 1000 actinobacteria strains.</title>
        <authorList>
            <person name="Klenk H.-P."/>
        </authorList>
    </citation>
    <scope>NUCLEOTIDE SEQUENCE [LARGE SCALE GENOMIC DNA]</scope>
    <source>
        <strain evidence="2 3">DSM 45157</strain>
    </source>
</reference>
<evidence type="ECO:0000259" key="1">
    <source>
        <dbReference type="Pfam" id="PF00326"/>
    </source>
</evidence>
<comment type="caution">
    <text evidence="2">The sequence shown here is derived from an EMBL/GenBank/DDBJ whole genome shotgun (WGS) entry which is preliminary data.</text>
</comment>
<sequence length="312" mass="33749">MTTGAIEHITFRNSDMYWDIAADLHFPPDFDASKSYPAIVAAHPIGSCKEQTAGSVYAPALAEAGHVVIAFDASFQGASGGVPRFLEDPSQRIQDFSRVVDHLVTLPYVDEDRIGVLGVCGGGGYTLAAAKTEKRFNAVVSITGVNFGRMQRDLARQNGGVRQALEGIAQQRTAEARGTESAVNGFLPETAEAAKQTGDIDIIEAFDYYRTHRGRAENGCVLFEAAHGTTALGWDAFHLADELLDQPLLIVVGDRQGAFGAYRDGHEIYERAASADKQLLELGNVSHYDLYDRPNGAGEALKRVVPFFAEKL</sequence>
<protein>
    <submittedName>
        <fullName evidence="2">Fermentation-respiration switch protein FrsA (DUF1100 family)</fullName>
    </submittedName>
</protein>
<dbReference type="Proteomes" id="UP000598217">
    <property type="component" value="Unassembled WGS sequence"/>
</dbReference>
<dbReference type="EMBL" id="JADBDY010000001">
    <property type="protein sequence ID" value="MBE1458349.1"/>
    <property type="molecule type" value="Genomic_DNA"/>
</dbReference>
<evidence type="ECO:0000313" key="2">
    <source>
        <dbReference type="EMBL" id="MBE1458349.1"/>
    </source>
</evidence>
<dbReference type="PANTHER" id="PTHR47751">
    <property type="entry name" value="SUPERFAMILY HYDROLASE, PUTATIVE (AFU_ORTHOLOGUE AFUA_2G16580)-RELATED"/>
    <property type="match status" value="1"/>
</dbReference>
<keyword evidence="3" id="KW-1185">Reference proteome</keyword>
<dbReference type="Pfam" id="PF00326">
    <property type="entry name" value="Peptidase_S9"/>
    <property type="match status" value="1"/>
</dbReference>
<dbReference type="Gene3D" id="3.40.50.1820">
    <property type="entry name" value="alpha/beta hydrolase"/>
    <property type="match status" value="1"/>
</dbReference>
<dbReference type="InterPro" id="IPR051411">
    <property type="entry name" value="Polyketide_trans_af380"/>
</dbReference>
<proteinExistence type="predicted"/>
<dbReference type="SUPFAM" id="SSF53474">
    <property type="entry name" value="alpha/beta-Hydrolases"/>
    <property type="match status" value="1"/>
</dbReference>
<dbReference type="PANTHER" id="PTHR47751:SF1">
    <property type="entry name" value="SUPERFAMILY HYDROLASE, PUTATIVE (AFU_ORTHOLOGUE AFUA_2G16580)-RELATED"/>
    <property type="match status" value="1"/>
</dbReference>
<organism evidence="2 3">
    <name type="scientific">Nocardiopsis terrae</name>
    <dbReference type="NCBI Taxonomy" id="372655"/>
    <lineage>
        <taxon>Bacteria</taxon>
        <taxon>Bacillati</taxon>
        <taxon>Actinomycetota</taxon>
        <taxon>Actinomycetes</taxon>
        <taxon>Streptosporangiales</taxon>
        <taxon>Nocardiopsidaceae</taxon>
        <taxon>Nocardiopsis</taxon>
    </lineage>
</organism>
<gene>
    <name evidence="2" type="ORF">H4W79_002563</name>
</gene>